<protein>
    <submittedName>
        <fullName evidence="9">Rap1 GTPase-GDP dissociation stimulator 1</fullName>
    </submittedName>
</protein>
<reference evidence="9" key="1">
    <citation type="submission" date="2025-08" db="UniProtKB">
        <authorList>
            <consortium name="RefSeq"/>
        </authorList>
    </citation>
    <scope>IDENTIFICATION</scope>
</reference>
<dbReference type="SMART" id="SM00185">
    <property type="entry name" value="ARM"/>
    <property type="match status" value="3"/>
</dbReference>
<evidence type="ECO:0000313" key="8">
    <source>
        <dbReference type="Proteomes" id="UP000504632"/>
    </source>
</evidence>
<dbReference type="GO" id="GO:0005085">
    <property type="term" value="F:guanyl-nucleotide exchange factor activity"/>
    <property type="evidence" value="ECO:0007669"/>
    <property type="project" value="InterPro"/>
</dbReference>
<evidence type="ECO:0000256" key="7">
    <source>
        <dbReference type="PROSITE-ProRule" id="PRU00259"/>
    </source>
</evidence>
<dbReference type="OrthoDB" id="8751357at2759"/>
<dbReference type="SUPFAM" id="SSF48371">
    <property type="entry name" value="ARM repeat"/>
    <property type="match status" value="1"/>
</dbReference>
<dbReference type="InterPro" id="IPR040144">
    <property type="entry name" value="RAP1GDS1"/>
</dbReference>
<proteinExistence type="predicted"/>
<dbReference type="GO" id="GO:0005829">
    <property type="term" value="C:cytosol"/>
    <property type="evidence" value="ECO:0007669"/>
    <property type="project" value="UniProtKB-SubCell"/>
</dbReference>
<organism evidence="8 9">
    <name type="scientific">Chanos chanos</name>
    <name type="common">Milkfish</name>
    <name type="synonym">Mugil chanos</name>
    <dbReference type="NCBI Taxonomy" id="29144"/>
    <lineage>
        <taxon>Eukaryota</taxon>
        <taxon>Metazoa</taxon>
        <taxon>Chordata</taxon>
        <taxon>Craniata</taxon>
        <taxon>Vertebrata</taxon>
        <taxon>Euteleostomi</taxon>
        <taxon>Actinopterygii</taxon>
        <taxon>Neopterygii</taxon>
        <taxon>Teleostei</taxon>
        <taxon>Ostariophysi</taxon>
        <taxon>Gonorynchiformes</taxon>
        <taxon>Chanidae</taxon>
        <taxon>Chanos</taxon>
    </lineage>
</organism>
<dbReference type="GeneID" id="115812876"/>
<feature type="repeat" description="ARM" evidence="7">
    <location>
        <begin position="144"/>
        <end position="174"/>
    </location>
</feature>
<dbReference type="GO" id="GO:0005783">
    <property type="term" value="C:endoplasmic reticulum"/>
    <property type="evidence" value="ECO:0007669"/>
    <property type="project" value="UniProtKB-SubCell"/>
</dbReference>
<dbReference type="Gene3D" id="1.25.10.10">
    <property type="entry name" value="Leucine-rich Repeat Variant"/>
    <property type="match status" value="1"/>
</dbReference>
<dbReference type="PROSITE" id="PS50176">
    <property type="entry name" value="ARM_REPEAT"/>
    <property type="match status" value="1"/>
</dbReference>
<evidence type="ECO:0000256" key="3">
    <source>
        <dbReference type="ARBA" id="ARBA00004514"/>
    </source>
</evidence>
<dbReference type="InterPro" id="IPR016024">
    <property type="entry name" value="ARM-type_fold"/>
</dbReference>
<dbReference type="RefSeq" id="XP_030631287.1">
    <property type="nucleotide sequence ID" value="XM_030775427.1"/>
</dbReference>
<dbReference type="Proteomes" id="UP000504632">
    <property type="component" value="Chromosome 5"/>
</dbReference>
<keyword evidence="5" id="KW-0256">Endoplasmic reticulum</keyword>
<comment type="subcellular location">
    <subcellularLocation>
        <location evidence="3">Cytoplasm</location>
        <location evidence="3">Cytosol</location>
    </subcellularLocation>
    <subcellularLocation>
        <location evidence="2">Endoplasmic reticulum</location>
    </subcellularLocation>
    <subcellularLocation>
        <location evidence="1">Mitochondrion</location>
    </subcellularLocation>
</comment>
<dbReference type="InterPro" id="IPR011989">
    <property type="entry name" value="ARM-like"/>
</dbReference>
<evidence type="ECO:0000256" key="6">
    <source>
        <dbReference type="ARBA" id="ARBA00023128"/>
    </source>
</evidence>
<evidence type="ECO:0000256" key="1">
    <source>
        <dbReference type="ARBA" id="ARBA00004173"/>
    </source>
</evidence>
<dbReference type="PANTHER" id="PTHR10957">
    <property type="entry name" value="RAP1 GTPASE-GDP DISSOCIATION STIMULATOR 1"/>
    <property type="match status" value="1"/>
</dbReference>
<dbReference type="AlphaFoldDB" id="A0A6J2VH90"/>
<evidence type="ECO:0000256" key="4">
    <source>
        <dbReference type="ARBA" id="ARBA00022490"/>
    </source>
</evidence>
<evidence type="ECO:0000313" key="9">
    <source>
        <dbReference type="RefSeq" id="XP_030631287.1"/>
    </source>
</evidence>
<gene>
    <name evidence="9" type="primary">LOC115812876</name>
</gene>
<accession>A0A6J2VH90</accession>
<dbReference type="InterPro" id="IPR000225">
    <property type="entry name" value="Armadillo"/>
</dbReference>
<dbReference type="GO" id="GO:0005739">
    <property type="term" value="C:mitochondrion"/>
    <property type="evidence" value="ECO:0007669"/>
    <property type="project" value="UniProtKB-SubCell"/>
</dbReference>
<evidence type="ECO:0000256" key="2">
    <source>
        <dbReference type="ARBA" id="ARBA00004240"/>
    </source>
</evidence>
<keyword evidence="4" id="KW-0963">Cytoplasm</keyword>
<keyword evidence="6" id="KW-0496">Mitochondrion</keyword>
<evidence type="ECO:0000256" key="5">
    <source>
        <dbReference type="ARBA" id="ARBA00022824"/>
    </source>
</evidence>
<keyword evidence="8" id="KW-1185">Reference proteome</keyword>
<name>A0A6J2VH90_CHACN</name>
<dbReference type="InParanoid" id="A0A6J2VH90"/>
<sequence>MDRRKPSRPLSSPTDDSLCMALDAISVSTELIEEELRPHLDTLLTVTLERRKGVAEQVVDSGILPILAQALRRRCNLTSHTLRLVCELARDAPVREKCFEAGVVSALLTLLLSEEPDTILLSTRAIGRICYDSHLQQERLVRLGAVPRLVGVLLQYGESESLLAASLLALCNLADMGDDDGSGLVWERRSRLGAAENVFHGISQHSYGLTSTLTVVRVQQWDQGQYSVSVETLQRFPTLLWGVKDGQRNTRRFPLPQLAGCPRFCKIIKYTVRNLPKNRNLKSAVFHTLL</sequence>